<keyword evidence="2" id="KW-1185">Reference proteome</keyword>
<evidence type="ECO:0000313" key="1">
    <source>
        <dbReference type="EMBL" id="KAB1648634.1"/>
    </source>
</evidence>
<sequence>MRCRCAPCFLIIPENGRTRDLLHRKSRVRYAERVCRTYRGLAARGRQAAHGLGYVIWRYCTCKSEVVKAHVHNILKNTGHATRQDLTQDFWKG</sequence>
<proteinExistence type="predicted"/>
<protein>
    <recommendedName>
        <fullName evidence="3">Transposase</fullName>
    </recommendedName>
</protein>
<organism evidence="1 2">
    <name type="scientific">Adlercreutzia muris</name>
    <dbReference type="NCBI Taxonomy" id="1796610"/>
    <lineage>
        <taxon>Bacteria</taxon>
        <taxon>Bacillati</taxon>
        <taxon>Actinomycetota</taxon>
        <taxon>Coriobacteriia</taxon>
        <taxon>Eggerthellales</taxon>
        <taxon>Eggerthellaceae</taxon>
        <taxon>Adlercreutzia</taxon>
    </lineage>
</organism>
<dbReference type="AlphaFoldDB" id="A0A7C8FP51"/>
<dbReference type="Proteomes" id="UP000479639">
    <property type="component" value="Unassembled WGS sequence"/>
</dbReference>
<comment type="caution">
    <text evidence="1">The sequence shown here is derived from an EMBL/GenBank/DDBJ whole genome shotgun (WGS) entry which is preliminary data.</text>
</comment>
<name>A0A7C8FP51_9ACTN</name>
<accession>A0A7C8FP51</accession>
<dbReference type="EMBL" id="WAJS01000014">
    <property type="protein sequence ID" value="KAB1648634.1"/>
    <property type="molecule type" value="Genomic_DNA"/>
</dbReference>
<evidence type="ECO:0008006" key="3">
    <source>
        <dbReference type="Google" id="ProtNLM"/>
    </source>
</evidence>
<gene>
    <name evidence="1" type="ORF">F8D48_05655</name>
</gene>
<reference evidence="1 2" key="1">
    <citation type="submission" date="2019-09" db="EMBL/GenBank/DDBJ databases">
        <title>Whole genome shotgun sequencing (WGS) of Ellagibacter isourolithinifaciens DSM 104140(T) and Adlercreutzia muris DSM 29508(T).</title>
        <authorList>
            <person name="Stoll D.A."/>
            <person name="Danylec N."/>
            <person name="Huch M."/>
        </authorList>
    </citation>
    <scope>NUCLEOTIDE SEQUENCE [LARGE SCALE GENOMIC DNA]</scope>
    <source>
        <strain evidence="1 2">DSM 29508</strain>
    </source>
</reference>
<evidence type="ECO:0000313" key="2">
    <source>
        <dbReference type="Proteomes" id="UP000479639"/>
    </source>
</evidence>